<evidence type="ECO:0000313" key="7">
    <source>
        <dbReference type="Proteomes" id="UP000277928"/>
    </source>
</evidence>
<evidence type="ECO:0000256" key="2">
    <source>
        <dbReference type="ARBA" id="ARBA00023242"/>
    </source>
</evidence>
<dbReference type="GO" id="GO:0003677">
    <property type="term" value="F:DNA binding"/>
    <property type="evidence" value="ECO:0007669"/>
    <property type="project" value="UniProtKB-UniRule"/>
</dbReference>
<evidence type="ECO:0000256" key="3">
    <source>
        <dbReference type="PROSITE-ProRule" id="PRU00267"/>
    </source>
</evidence>
<dbReference type="AlphaFoldDB" id="A0A3P6STM7"/>
<dbReference type="OMA" id="NIDRYMH"/>
<accession>A0A3P6STM7</accession>
<dbReference type="PANTHER" id="PTHR46040">
    <property type="entry name" value="HIGH MOBILITY GROUP PROTEIN 2"/>
    <property type="match status" value="1"/>
</dbReference>
<feature type="DNA-binding region" description="HMG box" evidence="3">
    <location>
        <begin position="27"/>
        <end position="97"/>
    </location>
</feature>
<keyword evidence="4" id="KW-0175">Coiled coil</keyword>
<feature type="domain" description="HMG box" evidence="5">
    <location>
        <begin position="27"/>
        <end position="97"/>
    </location>
</feature>
<gene>
    <name evidence="6" type="ORF">NLS_LOCUS1322</name>
</gene>
<dbReference type="Proteomes" id="UP000277928">
    <property type="component" value="Unassembled WGS sequence"/>
</dbReference>
<dbReference type="STRING" id="42156.A0A3P6STM7"/>
<keyword evidence="1 3" id="KW-0238">DNA-binding</keyword>
<dbReference type="Pfam" id="PF00505">
    <property type="entry name" value="HMG_box"/>
    <property type="match status" value="1"/>
</dbReference>
<proteinExistence type="predicted"/>
<keyword evidence="7" id="KW-1185">Reference proteome</keyword>
<name>A0A3P6STM7_LITSI</name>
<protein>
    <recommendedName>
        <fullName evidence="5">HMG box domain-containing protein</fullName>
    </recommendedName>
</protein>
<reference evidence="6 7" key="1">
    <citation type="submission" date="2018-08" db="EMBL/GenBank/DDBJ databases">
        <authorList>
            <person name="Laetsch R D."/>
            <person name="Stevens L."/>
            <person name="Kumar S."/>
            <person name="Blaxter L. M."/>
        </authorList>
    </citation>
    <scope>NUCLEOTIDE SEQUENCE [LARGE SCALE GENOMIC DNA]</scope>
</reference>
<evidence type="ECO:0000313" key="6">
    <source>
        <dbReference type="EMBL" id="VDK71125.1"/>
    </source>
</evidence>
<evidence type="ECO:0000259" key="5">
    <source>
        <dbReference type="PROSITE" id="PS50118"/>
    </source>
</evidence>
<feature type="coiled-coil region" evidence="4">
    <location>
        <begin position="159"/>
        <end position="193"/>
    </location>
</feature>
<dbReference type="PROSITE" id="PS50118">
    <property type="entry name" value="HMG_BOX_2"/>
    <property type="match status" value="1"/>
</dbReference>
<dbReference type="InterPro" id="IPR036910">
    <property type="entry name" value="HMG_box_dom_sf"/>
</dbReference>
<dbReference type="GO" id="GO:0010468">
    <property type="term" value="P:regulation of gene expression"/>
    <property type="evidence" value="ECO:0007669"/>
    <property type="project" value="TreeGrafter"/>
</dbReference>
<dbReference type="OrthoDB" id="3213154at2759"/>
<dbReference type="Gene3D" id="1.10.30.10">
    <property type="entry name" value="High mobility group box domain"/>
    <property type="match status" value="1"/>
</dbReference>
<evidence type="ECO:0000256" key="4">
    <source>
        <dbReference type="SAM" id="Coils"/>
    </source>
</evidence>
<dbReference type="EMBL" id="UYRX01000045">
    <property type="protein sequence ID" value="VDK71125.1"/>
    <property type="molecule type" value="Genomic_DNA"/>
</dbReference>
<dbReference type="SUPFAM" id="SSF47095">
    <property type="entry name" value="HMG-box"/>
    <property type="match status" value="1"/>
</dbReference>
<dbReference type="InterPro" id="IPR009071">
    <property type="entry name" value="HMG_box_dom"/>
</dbReference>
<sequence length="271" mass="31533">MSATLHKSKAKNKGQKKRIVYIDENAPKRPHTAYVHFVNARRKELTNSDSHETLHQRSFLADVAKQWKALSDDQKKFYFDKSAKEHSDYQKAMEEYRKTETYKQFQVKKKELMKQRTLELRERKNDVRSSDDNDEEEDKNEAVVASDIPIFSKEFLAYNKSQETKCKKLRKMVGALQEENDLLKADIQKLSEKMKLIYGQQPAALQLSGKVKQRWTKLLTDALAYVSVDGEYPTSQNIDIYMKKLKQLVADNPSSKDLIAVRMALSEVNFT</sequence>
<dbReference type="GO" id="GO:0005634">
    <property type="term" value="C:nucleus"/>
    <property type="evidence" value="ECO:0007669"/>
    <property type="project" value="UniProtKB-UniRule"/>
</dbReference>
<evidence type="ECO:0000256" key="1">
    <source>
        <dbReference type="ARBA" id="ARBA00023125"/>
    </source>
</evidence>
<keyword evidence="2 3" id="KW-0539">Nucleus</keyword>
<organism evidence="6 7">
    <name type="scientific">Litomosoides sigmodontis</name>
    <name type="common">Filarial nematode worm</name>
    <dbReference type="NCBI Taxonomy" id="42156"/>
    <lineage>
        <taxon>Eukaryota</taxon>
        <taxon>Metazoa</taxon>
        <taxon>Ecdysozoa</taxon>
        <taxon>Nematoda</taxon>
        <taxon>Chromadorea</taxon>
        <taxon>Rhabditida</taxon>
        <taxon>Spirurina</taxon>
        <taxon>Spiruromorpha</taxon>
        <taxon>Filarioidea</taxon>
        <taxon>Onchocercidae</taxon>
        <taxon>Litomosoides</taxon>
    </lineage>
</organism>
<dbReference type="InterPro" id="IPR051965">
    <property type="entry name" value="ChromReg_NeuronalGeneExpr"/>
</dbReference>
<dbReference type="SMART" id="SM00398">
    <property type="entry name" value="HMG"/>
    <property type="match status" value="1"/>
</dbReference>
<dbReference type="PANTHER" id="PTHR46040:SF3">
    <property type="entry name" value="HIGH MOBILITY GROUP PROTEIN 2"/>
    <property type="match status" value="1"/>
</dbReference>